<keyword evidence="1" id="KW-0732">Signal</keyword>
<protein>
    <submittedName>
        <fullName evidence="4">Secreted protein</fullName>
    </submittedName>
</protein>
<evidence type="ECO:0000256" key="1">
    <source>
        <dbReference type="SAM" id="SignalP"/>
    </source>
</evidence>
<dbReference type="AlphaFoldDB" id="A0A158Q9A6"/>
<reference evidence="4" key="1">
    <citation type="submission" date="2016-04" db="UniProtKB">
        <authorList>
            <consortium name="WormBaseParasite"/>
        </authorList>
    </citation>
    <scope>IDENTIFICATION</scope>
</reference>
<name>A0A158Q9A6_ENTVE</name>
<evidence type="ECO:0000313" key="2">
    <source>
        <dbReference type="EMBL" id="VDD86049.1"/>
    </source>
</evidence>
<gene>
    <name evidence="2" type="ORF">EVEC_LOCUS1192</name>
</gene>
<reference evidence="2 3" key="2">
    <citation type="submission" date="2018-10" db="EMBL/GenBank/DDBJ databases">
        <authorList>
            <consortium name="Pathogen Informatics"/>
        </authorList>
    </citation>
    <scope>NUCLEOTIDE SEQUENCE [LARGE SCALE GENOMIC DNA]</scope>
</reference>
<keyword evidence="3" id="KW-1185">Reference proteome</keyword>
<organism evidence="4">
    <name type="scientific">Enterobius vermicularis</name>
    <name type="common">Human pinworm</name>
    <dbReference type="NCBI Taxonomy" id="51028"/>
    <lineage>
        <taxon>Eukaryota</taxon>
        <taxon>Metazoa</taxon>
        <taxon>Ecdysozoa</taxon>
        <taxon>Nematoda</taxon>
        <taxon>Chromadorea</taxon>
        <taxon>Rhabditida</taxon>
        <taxon>Spirurina</taxon>
        <taxon>Oxyuridomorpha</taxon>
        <taxon>Oxyuroidea</taxon>
        <taxon>Oxyuridae</taxon>
        <taxon>Enterobius</taxon>
    </lineage>
</organism>
<feature type="chain" id="PRO_5043135274" evidence="1">
    <location>
        <begin position="30"/>
        <end position="391"/>
    </location>
</feature>
<dbReference type="WBParaSite" id="EVEC_0000148401-mRNA-1">
    <property type="protein sequence ID" value="EVEC_0000148401-mRNA-1"/>
    <property type="gene ID" value="EVEC_0000148401"/>
</dbReference>
<dbReference type="EMBL" id="UXUI01007181">
    <property type="protein sequence ID" value="VDD86049.1"/>
    <property type="molecule type" value="Genomic_DNA"/>
</dbReference>
<accession>A0A158Q9A6</accession>
<dbReference type="Gene3D" id="1.20.120.1100">
    <property type="match status" value="1"/>
</dbReference>
<feature type="signal peptide" evidence="1">
    <location>
        <begin position="1"/>
        <end position="29"/>
    </location>
</feature>
<proteinExistence type="predicted"/>
<evidence type="ECO:0000313" key="3">
    <source>
        <dbReference type="Proteomes" id="UP000274131"/>
    </source>
</evidence>
<evidence type="ECO:0000313" key="4">
    <source>
        <dbReference type="WBParaSite" id="EVEC_0000148401-mRNA-1"/>
    </source>
</evidence>
<dbReference type="Proteomes" id="UP000274131">
    <property type="component" value="Unassembled WGS sequence"/>
</dbReference>
<sequence length="391" mass="44149">MKFRKSTLRTVMKPLTLGIVFLLAAVAVSDYDQECGEVVEEITDTIEMVKEIREPGAIEGYGLLFLPTLNFGPDGILFFEKMLGHIDVVIRKGGYLNESEAVKLAQEMSGFVKAHEELCFQIMEYFSVLSNWKVLITLQLKEETAIALYKEIAILSNILKSPATYDNKTSFFNALARHPDLEAIGILVKNVIKCVEEEQKEDTIEQGTQAMAIFLKAAFADGATVDVPTLEKHFCQPGLAIPNTSVFLQKFSTYADRKFNGEEYDKCFLDANDRRILKTVQESNVVTLTSEQLNEIREKSEKIYAFIYLINDNVEKIQKCAELDTEAKTFFKKMVTTPHIVSIEVSNGAILRMKHFAEDFAKEFSNLSATARKQLIGQYPYHISLILSLSN</sequence>